<evidence type="ECO:0000313" key="2">
    <source>
        <dbReference type="Proteomes" id="UP001589710"/>
    </source>
</evidence>
<reference evidence="1 2" key="1">
    <citation type="submission" date="2024-09" db="EMBL/GenBank/DDBJ databases">
        <authorList>
            <person name="Sun Q."/>
            <person name="Mori K."/>
        </authorList>
    </citation>
    <scope>NUCLEOTIDE SEQUENCE [LARGE SCALE GENOMIC DNA]</scope>
    <source>
        <strain evidence="1 2">JCM 3331</strain>
    </source>
</reference>
<sequence length="78" mass="8513">MDKLRDEALCGHPALWIRRHGARHAELPAGVARLYLPTQPSRSPVRYSLKPVTSTAAITLGEAVTPEAGADALRRDQQ</sequence>
<comment type="caution">
    <text evidence="1">The sequence shown here is derived from an EMBL/GenBank/DDBJ whole genome shotgun (WGS) entry which is preliminary data.</text>
</comment>
<gene>
    <name evidence="1" type="ORF">ACFFTL_15565</name>
</gene>
<name>A0ABV5R773_9ACTN</name>
<dbReference type="RefSeq" id="WP_345516770.1">
    <property type="nucleotide sequence ID" value="NZ_BAAAXD010000039.1"/>
</dbReference>
<keyword evidence="2" id="KW-1185">Reference proteome</keyword>
<evidence type="ECO:0000313" key="1">
    <source>
        <dbReference type="EMBL" id="MFB9573694.1"/>
    </source>
</evidence>
<proteinExistence type="predicted"/>
<dbReference type="Proteomes" id="UP001589710">
    <property type="component" value="Unassembled WGS sequence"/>
</dbReference>
<organism evidence="1 2">
    <name type="scientific">Streptomyces yanii</name>
    <dbReference type="NCBI Taxonomy" id="78510"/>
    <lineage>
        <taxon>Bacteria</taxon>
        <taxon>Bacillati</taxon>
        <taxon>Actinomycetota</taxon>
        <taxon>Actinomycetes</taxon>
        <taxon>Kitasatosporales</taxon>
        <taxon>Streptomycetaceae</taxon>
        <taxon>Streptomyces</taxon>
    </lineage>
</organism>
<dbReference type="EMBL" id="JBHMCG010000064">
    <property type="protein sequence ID" value="MFB9573694.1"/>
    <property type="molecule type" value="Genomic_DNA"/>
</dbReference>
<accession>A0ABV5R773</accession>
<protein>
    <submittedName>
        <fullName evidence="1">Uncharacterized protein</fullName>
    </submittedName>
</protein>